<keyword evidence="3" id="KW-0238">DNA-binding</keyword>
<evidence type="ECO:0008006" key="10">
    <source>
        <dbReference type="Google" id="ProtNLM"/>
    </source>
</evidence>
<dbReference type="PANTHER" id="PTHR43214:SF24">
    <property type="entry name" value="TRANSCRIPTIONAL REGULATORY PROTEIN NARL-RELATED"/>
    <property type="match status" value="1"/>
</dbReference>
<dbReference type="InterPro" id="IPR000792">
    <property type="entry name" value="Tscrpt_reg_LuxR_C"/>
</dbReference>
<evidence type="ECO:0000313" key="9">
    <source>
        <dbReference type="Proteomes" id="UP000216446"/>
    </source>
</evidence>
<gene>
    <name evidence="8" type="ORF">BSZ36_05175</name>
</gene>
<evidence type="ECO:0000256" key="2">
    <source>
        <dbReference type="ARBA" id="ARBA00023015"/>
    </source>
</evidence>
<dbReference type="PANTHER" id="PTHR43214">
    <property type="entry name" value="TWO-COMPONENT RESPONSE REGULATOR"/>
    <property type="match status" value="1"/>
</dbReference>
<feature type="domain" description="Response regulatory" evidence="7">
    <location>
        <begin position="3"/>
        <end position="121"/>
    </location>
</feature>
<organism evidence="8 9">
    <name type="scientific">Rubricoccus marinus</name>
    <dbReference type="NCBI Taxonomy" id="716817"/>
    <lineage>
        <taxon>Bacteria</taxon>
        <taxon>Pseudomonadati</taxon>
        <taxon>Rhodothermota</taxon>
        <taxon>Rhodothermia</taxon>
        <taxon>Rhodothermales</taxon>
        <taxon>Rubricoccaceae</taxon>
        <taxon>Rubricoccus</taxon>
    </lineage>
</organism>
<dbReference type="AlphaFoldDB" id="A0A259TXJ7"/>
<dbReference type="Proteomes" id="UP000216446">
    <property type="component" value="Unassembled WGS sequence"/>
</dbReference>
<dbReference type="InterPro" id="IPR039420">
    <property type="entry name" value="WalR-like"/>
</dbReference>
<dbReference type="GO" id="GO:0006355">
    <property type="term" value="P:regulation of DNA-templated transcription"/>
    <property type="evidence" value="ECO:0007669"/>
    <property type="project" value="InterPro"/>
</dbReference>
<dbReference type="PRINTS" id="PR00038">
    <property type="entry name" value="HTHLUXR"/>
</dbReference>
<dbReference type="PROSITE" id="PS50110">
    <property type="entry name" value="RESPONSE_REGULATORY"/>
    <property type="match status" value="1"/>
</dbReference>
<dbReference type="Pfam" id="PF00196">
    <property type="entry name" value="GerE"/>
    <property type="match status" value="1"/>
</dbReference>
<comment type="caution">
    <text evidence="8">The sequence shown here is derived from an EMBL/GenBank/DDBJ whole genome shotgun (WGS) entry which is preliminary data.</text>
</comment>
<dbReference type="Gene3D" id="3.40.50.2300">
    <property type="match status" value="1"/>
</dbReference>
<feature type="domain" description="HTH luxR-type" evidence="6">
    <location>
        <begin position="151"/>
        <end position="216"/>
    </location>
</feature>
<evidence type="ECO:0000313" key="8">
    <source>
        <dbReference type="EMBL" id="OZC02420.1"/>
    </source>
</evidence>
<dbReference type="PROSITE" id="PS50043">
    <property type="entry name" value="HTH_LUXR_2"/>
    <property type="match status" value="1"/>
</dbReference>
<evidence type="ECO:0000256" key="5">
    <source>
        <dbReference type="PROSITE-ProRule" id="PRU00169"/>
    </source>
</evidence>
<dbReference type="SUPFAM" id="SSF46894">
    <property type="entry name" value="C-terminal effector domain of the bipartite response regulators"/>
    <property type="match status" value="1"/>
</dbReference>
<evidence type="ECO:0000256" key="4">
    <source>
        <dbReference type="ARBA" id="ARBA00023163"/>
    </source>
</evidence>
<dbReference type="EMBL" id="MQWB01000001">
    <property type="protein sequence ID" value="OZC02420.1"/>
    <property type="molecule type" value="Genomic_DNA"/>
</dbReference>
<dbReference type="RefSeq" id="WP_094546657.1">
    <property type="nucleotide sequence ID" value="NZ_MQWB01000001.1"/>
</dbReference>
<dbReference type="CDD" id="cd06170">
    <property type="entry name" value="LuxR_C_like"/>
    <property type="match status" value="1"/>
</dbReference>
<proteinExistence type="predicted"/>
<dbReference type="InterPro" id="IPR011006">
    <property type="entry name" value="CheY-like_superfamily"/>
</dbReference>
<name>A0A259TXJ7_9BACT</name>
<dbReference type="GO" id="GO:0000160">
    <property type="term" value="P:phosphorelay signal transduction system"/>
    <property type="evidence" value="ECO:0007669"/>
    <property type="project" value="InterPro"/>
</dbReference>
<dbReference type="InterPro" id="IPR001789">
    <property type="entry name" value="Sig_transdc_resp-reg_receiver"/>
</dbReference>
<dbReference type="InParanoid" id="A0A259TXJ7"/>
<keyword evidence="9" id="KW-1185">Reference proteome</keyword>
<dbReference type="CDD" id="cd17535">
    <property type="entry name" value="REC_NarL-like"/>
    <property type="match status" value="1"/>
</dbReference>
<dbReference type="Pfam" id="PF00072">
    <property type="entry name" value="Response_reg"/>
    <property type="match status" value="1"/>
</dbReference>
<dbReference type="SUPFAM" id="SSF52172">
    <property type="entry name" value="CheY-like"/>
    <property type="match status" value="1"/>
</dbReference>
<evidence type="ECO:0000259" key="7">
    <source>
        <dbReference type="PROSITE" id="PS50110"/>
    </source>
</evidence>
<protein>
    <recommendedName>
        <fullName evidence="10">DNA-binding response regulator</fullName>
    </recommendedName>
</protein>
<dbReference type="OrthoDB" id="9797341at2"/>
<sequence length="218" mass="23640">MLRIALAEDHPDLRSGLVEKLSFFPNVEVVVAAENGAELVAALGLLREPPDVVLMDLEMPEMDGVRATAELARRWPEVAVVMLTVFDDDARVLDALDAGATGYLVKETPIEAIVGAVHDAARGRTPLASEVAGAVVRHLRDARAQTRQREADAHALGLTTREREVLVLLARGYTDDGTAHELGISVHTVRSYTKTLFRKLDVHSRAEAARRAAEVGLV</sequence>
<keyword evidence="2" id="KW-0805">Transcription regulation</keyword>
<evidence type="ECO:0000256" key="1">
    <source>
        <dbReference type="ARBA" id="ARBA00022553"/>
    </source>
</evidence>
<accession>A0A259TXJ7</accession>
<evidence type="ECO:0000256" key="3">
    <source>
        <dbReference type="ARBA" id="ARBA00023125"/>
    </source>
</evidence>
<dbReference type="SMART" id="SM00448">
    <property type="entry name" value="REC"/>
    <property type="match status" value="1"/>
</dbReference>
<dbReference type="InterPro" id="IPR016032">
    <property type="entry name" value="Sig_transdc_resp-reg_C-effctor"/>
</dbReference>
<reference evidence="8 9" key="1">
    <citation type="submission" date="2016-11" db="EMBL/GenBank/DDBJ databases">
        <title>Study of marine rhodopsin-containing bacteria.</title>
        <authorList>
            <person name="Yoshizawa S."/>
            <person name="Kumagai Y."/>
            <person name="Kogure K."/>
        </authorList>
    </citation>
    <scope>NUCLEOTIDE SEQUENCE [LARGE SCALE GENOMIC DNA]</scope>
    <source>
        <strain evidence="8 9">SG-29</strain>
    </source>
</reference>
<keyword evidence="4" id="KW-0804">Transcription</keyword>
<evidence type="ECO:0000259" key="6">
    <source>
        <dbReference type="PROSITE" id="PS50043"/>
    </source>
</evidence>
<feature type="modified residue" description="4-aspartylphosphate" evidence="5">
    <location>
        <position position="56"/>
    </location>
</feature>
<dbReference type="SMART" id="SM00421">
    <property type="entry name" value="HTH_LUXR"/>
    <property type="match status" value="1"/>
</dbReference>
<keyword evidence="1 5" id="KW-0597">Phosphoprotein</keyword>
<dbReference type="InterPro" id="IPR058245">
    <property type="entry name" value="NreC/VraR/RcsB-like_REC"/>
</dbReference>
<dbReference type="GO" id="GO:0003677">
    <property type="term" value="F:DNA binding"/>
    <property type="evidence" value="ECO:0007669"/>
    <property type="project" value="UniProtKB-KW"/>
</dbReference>